<evidence type="ECO:0000256" key="1">
    <source>
        <dbReference type="SAM" id="MobiDB-lite"/>
    </source>
</evidence>
<reference evidence="2 3" key="1">
    <citation type="journal article" date="2023" name="G3 (Bethesda)">
        <title>A chromosome-length genome assembly and annotation of blackberry (Rubus argutus, cv. 'Hillquist').</title>
        <authorList>
            <person name="Bruna T."/>
            <person name="Aryal R."/>
            <person name="Dudchenko O."/>
            <person name="Sargent D.J."/>
            <person name="Mead D."/>
            <person name="Buti M."/>
            <person name="Cavallini A."/>
            <person name="Hytonen T."/>
            <person name="Andres J."/>
            <person name="Pham M."/>
            <person name="Weisz D."/>
            <person name="Mascagni F."/>
            <person name="Usai G."/>
            <person name="Natali L."/>
            <person name="Bassil N."/>
            <person name="Fernandez G.E."/>
            <person name="Lomsadze A."/>
            <person name="Armour M."/>
            <person name="Olukolu B."/>
            <person name="Poorten T."/>
            <person name="Britton C."/>
            <person name="Davik J."/>
            <person name="Ashrafi H."/>
            <person name="Aiden E.L."/>
            <person name="Borodovsky M."/>
            <person name="Worthington M."/>
        </authorList>
    </citation>
    <scope>NUCLEOTIDE SEQUENCE [LARGE SCALE GENOMIC DNA]</scope>
    <source>
        <strain evidence="2">PI 553951</strain>
    </source>
</reference>
<feature type="compositionally biased region" description="Pro residues" evidence="1">
    <location>
        <begin position="110"/>
        <end position="122"/>
    </location>
</feature>
<feature type="compositionally biased region" description="Low complexity" evidence="1">
    <location>
        <begin position="268"/>
        <end position="279"/>
    </location>
</feature>
<feature type="compositionally biased region" description="Polar residues" evidence="1">
    <location>
        <begin position="1"/>
        <end position="18"/>
    </location>
</feature>
<name>A0AAW1Y5Q4_RUBAR</name>
<dbReference type="Proteomes" id="UP001457282">
    <property type="component" value="Unassembled WGS sequence"/>
</dbReference>
<evidence type="ECO:0000313" key="2">
    <source>
        <dbReference type="EMBL" id="KAK9943721.1"/>
    </source>
</evidence>
<feature type="region of interest" description="Disordered" evidence="1">
    <location>
        <begin position="91"/>
        <end position="163"/>
    </location>
</feature>
<feature type="region of interest" description="Disordered" evidence="1">
    <location>
        <begin position="1"/>
        <end position="79"/>
    </location>
</feature>
<feature type="compositionally biased region" description="Low complexity" evidence="1">
    <location>
        <begin position="123"/>
        <end position="132"/>
    </location>
</feature>
<evidence type="ECO:0000313" key="3">
    <source>
        <dbReference type="Proteomes" id="UP001457282"/>
    </source>
</evidence>
<organism evidence="2 3">
    <name type="scientific">Rubus argutus</name>
    <name type="common">Southern blackberry</name>
    <dbReference type="NCBI Taxonomy" id="59490"/>
    <lineage>
        <taxon>Eukaryota</taxon>
        <taxon>Viridiplantae</taxon>
        <taxon>Streptophyta</taxon>
        <taxon>Embryophyta</taxon>
        <taxon>Tracheophyta</taxon>
        <taxon>Spermatophyta</taxon>
        <taxon>Magnoliopsida</taxon>
        <taxon>eudicotyledons</taxon>
        <taxon>Gunneridae</taxon>
        <taxon>Pentapetalae</taxon>
        <taxon>rosids</taxon>
        <taxon>fabids</taxon>
        <taxon>Rosales</taxon>
        <taxon>Rosaceae</taxon>
        <taxon>Rosoideae</taxon>
        <taxon>Rosoideae incertae sedis</taxon>
        <taxon>Rubus</taxon>
    </lineage>
</organism>
<comment type="caution">
    <text evidence="2">The sequence shown here is derived from an EMBL/GenBank/DDBJ whole genome shotgun (WGS) entry which is preliminary data.</text>
</comment>
<proteinExistence type="predicted"/>
<feature type="compositionally biased region" description="Polar residues" evidence="1">
    <location>
        <begin position="176"/>
        <end position="186"/>
    </location>
</feature>
<feature type="compositionally biased region" description="Acidic residues" evidence="1">
    <location>
        <begin position="139"/>
        <end position="156"/>
    </location>
</feature>
<gene>
    <name evidence="2" type="ORF">M0R45_009322</name>
</gene>
<feature type="region of interest" description="Disordered" evidence="1">
    <location>
        <begin position="176"/>
        <end position="197"/>
    </location>
</feature>
<accession>A0AAW1Y5Q4</accession>
<feature type="region of interest" description="Disordered" evidence="1">
    <location>
        <begin position="248"/>
        <end position="303"/>
    </location>
</feature>
<dbReference type="EMBL" id="JBEDUW010000002">
    <property type="protein sequence ID" value="KAK9943721.1"/>
    <property type="molecule type" value="Genomic_DNA"/>
</dbReference>
<dbReference type="AlphaFoldDB" id="A0AAW1Y5Q4"/>
<keyword evidence="3" id="KW-1185">Reference proteome</keyword>
<feature type="compositionally biased region" description="Basic and acidic residues" evidence="1">
    <location>
        <begin position="280"/>
        <end position="297"/>
    </location>
</feature>
<protein>
    <submittedName>
        <fullName evidence="2">Uncharacterized protein</fullName>
    </submittedName>
</protein>
<sequence length="303" mass="32888">MRSLSPQTAASPSLTVADQSRRPTCAAPASLSLTTPLIHRPQRHHHGVFNPSPCSSRSFLAPPPSKLHRTLSRARPNPPHRLIDFFARRHHRIPISRRPTTVNRDQAQPPATPLLPVTPPASLPTTSSQLSQYRGYENNVDDAKEEDDTEEEDELPGESGNRMNHLTVDFAQTQGNQNASIPSSSAPPHLQCCASSQPPETRVSLLSPIVVADAAEPSHVKTAQTCEAHCCNNPAYPHQAVHPVAATATKTAQQPSPSTPARRCSLHQSKPPASPSSAQSEKKTISKMKEGDRKENCETEEEA</sequence>